<dbReference type="FunCoup" id="D8PRK6">
    <property type="interactions" value="133"/>
</dbReference>
<dbReference type="Pfam" id="PF25455">
    <property type="entry name" value="Beta-barrel_CAF17_C"/>
    <property type="match status" value="1"/>
</dbReference>
<evidence type="ECO:0000259" key="6">
    <source>
        <dbReference type="Pfam" id="PF25455"/>
    </source>
</evidence>
<feature type="region of interest" description="Disordered" evidence="5">
    <location>
        <begin position="296"/>
        <end position="317"/>
    </location>
</feature>
<dbReference type="InParanoid" id="D8PRK6"/>
<comment type="subcellular location">
    <subcellularLocation>
        <location evidence="1">Mitochondrion</location>
    </subcellularLocation>
</comment>
<dbReference type="SUPFAM" id="SSF103025">
    <property type="entry name" value="Folate-binding domain"/>
    <property type="match status" value="1"/>
</dbReference>
<dbReference type="STRING" id="578458.D8PRK6"/>
<organism evidence="8">
    <name type="scientific">Schizophyllum commune (strain H4-8 / FGSC 9210)</name>
    <name type="common">Split gill fungus</name>
    <dbReference type="NCBI Taxonomy" id="578458"/>
    <lineage>
        <taxon>Eukaryota</taxon>
        <taxon>Fungi</taxon>
        <taxon>Dikarya</taxon>
        <taxon>Basidiomycota</taxon>
        <taxon>Agaricomycotina</taxon>
        <taxon>Agaricomycetes</taxon>
        <taxon>Agaricomycetidae</taxon>
        <taxon>Agaricales</taxon>
        <taxon>Schizophyllaceae</taxon>
        <taxon>Schizophyllum</taxon>
    </lineage>
</organism>
<dbReference type="GeneID" id="9597825"/>
<dbReference type="eggNOG" id="KOG2929">
    <property type="taxonomic scope" value="Eukaryota"/>
</dbReference>
<feature type="region of interest" description="Disordered" evidence="5">
    <location>
        <begin position="367"/>
        <end position="391"/>
    </location>
</feature>
<dbReference type="OMA" id="MDRLHGV"/>
<evidence type="ECO:0000313" key="8">
    <source>
        <dbReference type="Proteomes" id="UP000007431"/>
    </source>
</evidence>
<dbReference type="AlphaFoldDB" id="D8PRK6"/>
<accession>D8PRK6</accession>
<sequence>MSLAPLRALIYYVPTVAPVANRALLAVTGSQAVEFLNGLVASEVHAPHKPFYTAFLHPQGRVLHDAFVYTTTDPTSGAKGYVIEYDTRPGELSTALPDLLKRYILRSKVKLRDVTNEYDVWQAWGSPQAERFWDHERRWAFAKSGAVEPAWDVLNAWPWGTWDLALHDRRAPGMGTRMLVRKGDKPEAASDHDIASTDAYKLHRILHGVPEGTADIPPTQAFPMESNLDIMGGLNFRKGCYVGQELTVRTYHTGVVRKRILPVALHLPGERPTLVQPSPTAPHLPENIAVNARIAPQPDTPSPDQPHKRIPRPRGTGKLLSNIHGVGLALLRLEQVKGAEAGDLRFELDVPTSGDGSEVTQIEASHWWPHWWPKQPEGEAEGASAEKEEVD</sequence>
<dbReference type="NCBIfam" id="TIGR03317">
    <property type="entry name" value="ygfZ_signature"/>
    <property type="match status" value="1"/>
</dbReference>
<reference evidence="7 8" key="1">
    <citation type="journal article" date="2010" name="Nat. Biotechnol.">
        <title>Genome sequence of the model mushroom Schizophyllum commune.</title>
        <authorList>
            <person name="Ohm R.A."/>
            <person name="de Jong J.F."/>
            <person name="Lugones L.G."/>
            <person name="Aerts A."/>
            <person name="Kothe E."/>
            <person name="Stajich J.E."/>
            <person name="de Vries R.P."/>
            <person name="Record E."/>
            <person name="Levasseur A."/>
            <person name="Baker S.E."/>
            <person name="Bartholomew K.A."/>
            <person name="Coutinho P.M."/>
            <person name="Erdmann S."/>
            <person name="Fowler T.J."/>
            <person name="Gathman A.C."/>
            <person name="Lombard V."/>
            <person name="Henrissat B."/>
            <person name="Knabe N."/>
            <person name="Kuees U."/>
            <person name="Lilly W.W."/>
            <person name="Lindquist E."/>
            <person name="Lucas S."/>
            <person name="Magnuson J.K."/>
            <person name="Piumi F."/>
            <person name="Raudaskoski M."/>
            <person name="Salamov A."/>
            <person name="Schmutz J."/>
            <person name="Schwarze F.W.M.R."/>
            <person name="vanKuyk P.A."/>
            <person name="Horton J.S."/>
            <person name="Grigoriev I.V."/>
            <person name="Woesten H.A.B."/>
        </authorList>
    </citation>
    <scope>NUCLEOTIDE SEQUENCE [LARGE SCALE GENOMIC DNA]</scope>
    <source>
        <strain evidence="8">H4-8 / FGSC 9210</strain>
    </source>
</reference>
<dbReference type="RefSeq" id="XP_003036707.1">
    <property type="nucleotide sequence ID" value="XM_003036661.1"/>
</dbReference>
<dbReference type="HOGENOM" id="CLU_007884_7_0_1"/>
<dbReference type="GO" id="GO:0016226">
    <property type="term" value="P:iron-sulfur cluster assembly"/>
    <property type="evidence" value="ECO:0007669"/>
    <property type="project" value="TreeGrafter"/>
</dbReference>
<comment type="similarity">
    <text evidence="4">Belongs to the GcvT family. CAF17/IBA57 subfamily.</text>
</comment>
<feature type="domain" description="CAF17 C-terminal" evidence="6">
    <location>
        <begin position="257"/>
        <end position="374"/>
    </location>
</feature>
<dbReference type="EMBL" id="GL377302">
    <property type="protein sequence ID" value="EFJ01805.1"/>
    <property type="molecule type" value="Genomic_DNA"/>
</dbReference>
<dbReference type="OrthoDB" id="191995at2759"/>
<evidence type="ECO:0000256" key="4">
    <source>
        <dbReference type="ARBA" id="ARBA00093447"/>
    </source>
</evidence>
<evidence type="ECO:0000256" key="1">
    <source>
        <dbReference type="ARBA" id="ARBA00004173"/>
    </source>
</evidence>
<dbReference type="GO" id="GO:0005759">
    <property type="term" value="C:mitochondrial matrix"/>
    <property type="evidence" value="ECO:0007669"/>
    <property type="project" value="TreeGrafter"/>
</dbReference>
<dbReference type="InterPro" id="IPR017703">
    <property type="entry name" value="YgfZ/GCV_T_CS"/>
</dbReference>
<protein>
    <recommendedName>
        <fullName evidence="6">CAF17 C-terminal domain-containing protein</fullName>
    </recommendedName>
</protein>
<gene>
    <name evidence="7" type="ORF">SCHCODRAFT_230715</name>
</gene>
<name>D8PRK6_SCHCM</name>
<dbReference type="PANTHER" id="PTHR22602:SF0">
    <property type="entry name" value="TRANSFERASE CAF17, MITOCHONDRIAL-RELATED"/>
    <property type="match status" value="1"/>
</dbReference>
<evidence type="ECO:0000256" key="3">
    <source>
        <dbReference type="ARBA" id="ARBA00023128"/>
    </source>
</evidence>
<dbReference type="KEGG" id="scm:SCHCO_02622873"/>
<dbReference type="Proteomes" id="UP000007431">
    <property type="component" value="Unassembled WGS sequence"/>
</dbReference>
<dbReference type="InterPro" id="IPR045179">
    <property type="entry name" value="YgfZ/GcvT"/>
</dbReference>
<dbReference type="InterPro" id="IPR057460">
    <property type="entry name" value="CAF17_C"/>
</dbReference>
<proteinExistence type="inferred from homology"/>
<evidence type="ECO:0000256" key="5">
    <source>
        <dbReference type="SAM" id="MobiDB-lite"/>
    </source>
</evidence>
<evidence type="ECO:0000313" key="7">
    <source>
        <dbReference type="EMBL" id="EFJ01805.1"/>
    </source>
</evidence>
<dbReference type="PANTHER" id="PTHR22602">
    <property type="entry name" value="TRANSFERASE CAF17, MITOCHONDRIAL-RELATED"/>
    <property type="match status" value="1"/>
</dbReference>
<dbReference type="Gene3D" id="3.30.1360.120">
    <property type="entry name" value="Probable tRNA modification gtpase trme, domain 1"/>
    <property type="match status" value="1"/>
</dbReference>
<dbReference type="InterPro" id="IPR027266">
    <property type="entry name" value="TrmE/GcvT-like"/>
</dbReference>
<keyword evidence="8" id="KW-1185">Reference proteome</keyword>
<keyword evidence="2" id="KW-0809">Transit peptide</keyword>
<evidence type="ECO:0000256" key="2">
    <source>
        <dbReference type="ARBA" id="ARBA00022946"/>
    </source>
</evidence>
<keyword evidence="3" id="KW-0496">Mitochondrion</keyword>
<dbReference type="VEuPathDB" id="FungiDB:SCHCODRAFT_02622873"/>